<dbReference type="SUPFAM" id="SSF52047">
    <property type="entry name" value="RNI-like"/>
    <property type="match status" value="1"/>
</dbReference>
<gene>
    <name evidence="1" type="ORF">DFH07DRAFT_924769</name>
</gene>
<evidence type="ECO:0000313" key="2">
    <source>
        <dbReference type="Proteomes" id="UP001215280"/>
    </source>
</evidence>
<reference evidence="1" key="1">
    <citation type="submission" date="2023-03" db="EMBL/GenBank/DDBJ databases">
        <title>Massive genome expansion in bonnet fungi (Mycena s.s.) driven by repeated elements and novel gene families across ecological guilds.</title>
        <authorList>
            <consortium name="Lawrence Berkeley National Laboratory"/>
            <person name="Harder C.B."/>
            <person name="Miyauchi S."/>
            <person name="Viragh M."/>
            <person name="Kuo A."/>
            <person name="Thoen E."/>
            <person name="Andreopoulos B."/>
            <person name="Lu D."/>
            <person name="Skrede I."/>
            <person name="Drula E."/>
            <person name="Henrissat B."/>
            <person name="Morin E."/>
            <person name="Kohler A."/>
            <person name="Barry K."/>
            <person name="LaButti K."/>
            <person name="Morin E."/>
            <person name="Salamov A."/>
            <person name="Lipzen A."/>
            <person name="Mereny Z."/>
            <person name="Hegedus B."/>
            <person name="Baldrian P."/>
            <person name="Stursova M."/>
            <person name="Weitz H."/>
            <person name="Taylor A."/>
            <person name="Grigoriev I.V."/>
            <person name="Nagy L.G."/>
            <person name="Martin F."/>
            <person name="Kauserud H."/>
        </authorList>
    </citation>
    <scope>NUCLEOTIDE SEQUENCE</scope>
    <source>
        <strain evidence="1">CBHHK188m</strain>
    </source>
</reference>
<evidence type="ECO:0000313" key="1">
    <source>
        <dbReference type="EMBL" id="KAJ7745199.1"/>
    </source>
</evidence>
<comment type="caution">
    <text evidence="1">The sequence shown here is derived from an EMBL/GenBank/DDBJ whole genome shotgun (WGS) entry which is preliminary data.</text>
</comment>
<sequence>MTSLAVASLRTRIDEFSLAIDRQREILKDLETQKSTVQGDLNAILDPMARIPVEISSDIMLRCLPTTIQPDPRAAPMLFLNICRSWSTIALSMPALWSSIQIDTKIREGFGELVDHWLARAATRSLFLSFHVTEPSLGLTALARRHVHKAQTLDLQLPSLSYLREVTQSIPFPVLATLTIIGRGEDRDDIDYDVSECVEMLRSAPNLVACTFNGIYYFDDVPTSVTVTHTSLKRLSLHGYPFGIDSEPLYPSSAYILQHLTLPALEHLSISCDEISRDDLCAFLARSSPPLKSLCISTRNFYDVEHLLQLIPTVTDLYLWSEDFAFSVITAIGSRFLPNIRNLMIYGNPVRDEYAQVLRALSVRRATGTPLQSFKFLWGWDWGKERDDELSEIIAGMRQLVTDGMDIYIGPDSRNLI</sequence>
<keyword evidence="2" id="KW-1185">Reference proteome</keyword>
<accession>A0AAD7IMB2</accession>
<protein>
    <recommendedName>
        <fullName evidence="3">F-box domain-containing protein</fullName>
    </recommendedName>
</protein>
<dbReference type="AlphaFoldDB" id="A0AAD7IMB2"/>
<dbReference type="Gene3D" id="3.80.10.10">
    <property type="entry name" value="Ribonuclease Inhibitor"/>
    <property type="match status" value="1"/>
</dbReference>
<dbReference type="EMBL" id="JARJLG010000104">
    <property type="protein sequence ID" value="KAJ7745199.1"/>
    <property type="molecule type" value="Genomic_DNA"/>
</dbReference>
<evidence type="ECO:0008006" key="3">
    <source>
        <dbReference type="Google" id="ProtNLM"/>
    </source>
</evidence>
<organism evidence="1 2">
    <name type="scientific">Mycena maculata</name>
    <dbReference type="NCBI Taxonomy" id="230809"/>
    <lineage>
        <taxon>Eukaryota</taxon>
        <taxon>Fungi</taxon>
        <taxon>Dikarya</taxon>
        <taxon>Basidiomycota</taxon>
        <taxon>Agaricomycotina</taxon>
        <taxon>Agaricomycetes</taxon>
        <taxon>Agaricomycetidae</taxon>
        <taxon>Agaricales</taxon>
        <taxon>Marasmiineae</taxon>
        <taxon>Mycenaceae</taxon>
        <taxon>Mycena</taxon>
    </lineage>
</organism>
<dbReference type="Proteomes" id="UP001215280">
    <property type="component" value="Unassembled WGS sequence"/>
</dbReference>
<name>A0AAD7IMB2_9AGAR</name>
<proteinExistence type="predicted"/>
<dbReference type="InterPro" id="IPR032675">
    <property type="entry name" value="LRR_dom_sf"/>
</dbReference>